<proteinExistence type="predicted"/>
<evidence type="ECO:0000256" key="1">
    <source>
        <dbReference type="PROSITE-ProRule" id="PRU00339"/>
    </source>
</evidence>
<evidence type="ECO:0000313" key="2">
    <source>
        <dbReference type="EMBL" id="TYS51248.1"/>
    </source>
</evidence>
<dbReference type="Proteomes" id="UP000322139">
    <property type="component" value="Unassembled WGS sequence"/>
</dbReference>
<reference evidence="2 3" key="1">
    <citation type="submission" date="2019-08" db="EMBL/GenBank/DDBJ databases">
        <title>Bacillus genomes from the desert of Cuatro Cienegas, Coahuila.</title>
        <authorList>
            <person name="Olmedo-Alvarez G."/>
        </authorList>
    </citation>
    <scope>NUCLEOTIDE SEQUENCE [LARGE SCALE GENOMIC DNA]</scope>
    <source>
        <strain evidence="2 3">CH446_14T</strain>
    </source>
</reference>
<dbReference type="InterPro" id="IPR019734">
    <property type="entry name" value="TPR_rpt"/>
</dbReference>
<dbReference type="SUPFAM" id="SSF48452">
    <property type="entry name" value="TPR-like"/>
    <property type="match status" value="1"/>
</dbReference>
<gene>
    <name evidence="2" type="ORF">FZD51_04235</name>
</gene>
<dbReference type="InterPro" id="IPR011990">
    <property type="entry name" value="TPR-like_helical_dom_sf"/>
</dbReference>
<sequence length="341" mass="39022">MTKRNQNDSSNIIPFPGLEKRLLEKGLESLQGKNFSDAIQLFEDAKELDPESSDIHIGLVLAYFEAGALKKAKNLAKSMLQEGIGDYFEIVDLYLMIMVQLHEYGEIAATIEALLQEREIPKDKLEHFAKMLHFSRRMAEGSPDPAAEEQLREDYRDKELNLLSYQDPKEQVLLLAKLANINIRPYLEELKSYLISEEGHPFLKTMIINILKEQEYDKPVTVKKLGMNEEFIPSALHDVHDHKQLRAIEAAVKDKLEHEDPVLLENIIALLQRQFFLLYPFKLQPDQPDLWAAAYHLVGCSFYGMDGDPGDMAGQYGVEEDTLEASRIFIGKIEEISYPNI</sequence>
<accession>A0A5D4RNB4</accession>
<dbReference type="Gene3D" id="1.25.40.10">
    <property type="entry name" value="Tetratricopeptide repeat domain"/>
    <property type="match status" value="1"/>
</dbReference>
<comment type="caution">
    <text evidence="2">The sequence shown here is derived from an EMBL/GenBank/DDBJ whole genome shotgun (WGS) entry which is preliminary data.</text>
</comment>
<evidence type="ECO:0000313" key="3">
    <source>
        <dbReference type="Proteomes" id="UP000322139"/>
    </source>
</evidence>
<keyword evidence="1" id="KW-0802">TPR repeat</keyword>
<organism evidence="2 3">
    <name type="scientific">Bacillus infantis</name>
    <dbReference type="NCBI Taxonomy" id="324767"/>
    <lineage>
        <taxon>Bacteria</taxon>
        <taxon>Bacillati</taxon>
        <taxon>Bacillota</taxon>
        <taxon>Bacilli</taxon>
        <taxon>Bacillales</taxon>
        <taxon>Bacillaceae</taxon>
        <taxon>Bacillus</taxon>
    </lineage>
</organism>
<feature type="repeat" description="TPR" evidence="1">
    <location>
        <begin position="19"/>
        <end position="52"/>
    </location>
</feature>
<dbReference type="SUPFAM" id="SSF116965">
    <property type="entry name" value="Hypothetical protein MPN330"/>
    <property type="match status" value="1"/>
</dbReference>
<dbReference type="Pfam" id="PF14559">
    <property type="entry name" value="TPR_19"/>
    <property type="match status" value="1"/>
</dbReference>
<dbReference type="PROSITE" id="PS50005">
    <property type="entry name" value="TPR"/>
    <property type="match status" value="1"/>
</dbReference>
<dbReference type="RefSeq" id="WP_148973623.1">
    <property type="nucleotide sequence ID" value="NZ_JBNIKT010000013.1"/>
</dbReference>
<dbReference type="AlphaFoldDB" id="A0A5D4RNB4"/>
<dbReference type="EMBL" id="VTER01000002">
    <property type="protein sequence ID" value="TYS51248.1"/>
    <property type="molecule type" value="Genomic_DNA"/>
</dbReference>
<name>A0A5D4RNB4_9BACI</name>
<protein>
    <submittedName>
        <fullName evidence="2">Tetratricopeptide repeat protein</fullName>
    </submittedName>
</protein>